<evidence type="ECO:0000313" key="3">
    <source>
        <dbReference type="Proteomes" id="UP000886998"/>
    </source>
</evidence>
<evidence type="ECO:0000313" key="2">
    <source>
        <dbReference type="EMBL" id="GFY67213.1"/>
    </source>
</evidence>
<dbReference type="OrthoDB" id="6436252at2759"/>
<dbReference type="AlphaFoldDB" id="A0A8X6YAU3"/>
<keyword evidence="1" id="KW-1133">Transmembrane helix</keyword>
<comment type="caution">
    <text evidence="2">The sequence shown here is derived from an EMBL/GenBank/DDBJ whole genome shotgun (WGS) entry which is preliminary data.</text>
</comment>
<reference evidence="2" key="1">
    <citation type="submission" date="2020-08" db="EMBL/GenBank/DDBJ databases">
        <title>Multicomponent nature underlies the extraordinary mechanical properties of spider dragline silk.</title>
        <authorList>
            <person name="Kono N."/>
            <person name="Nakamura H."/>
            <person name="Mori M."/>
            <person name="Yoshida Y."/>
            <person name="Ohtoshi R."/>
            <person name="Malay A.D."/>
            <person name="Moran D.A.P."/>
            <person name="Tomita M."/>
            <person name="Numata K."/>
            <person name="Arakawa K."/>
        </authorList>
    </citation>
    <scope>NUCLEOTIDE SEQUENCE</scope>
</reference>
<dbReference type="EMBL" id="BMAV01016456">
    <property type="protein sequence ID" value="GFY67213.1"/>
    <property type="molecule type" value="Genomic_DNA"/>
</dbReference>
<keyword evidence="1" id="KW-0472">Membrane</keyword>
<keyword evidence="1" id="KW-0812">Transmembrane</keyword>
<name>A0A8X6YAU3_9ARAC</name>
<accession>A0A8X6YAU3</accession>
<proteinExistence type="predicted"/>
<protein>
    <submittedName>
        <fullName evidence="2">Uncharacterized protein</fullName>
    </submittedName>
</protein>
<keyword evidence="3" id="KW-1185">Reference proteome</keyword>
<feature type="transmembrane region" description="Helical" evidence="1">
    <location>
        <begin position="54"/>
        <end position="77"/>
    </location>
</feature>
<sequence length="152" mass="17313">MYTEILNAYNCIESKIQLLKDTLSVPLLMILLSAFLNFYTSLSNYYLPDVPPQFVLEAVCNAFTGVVIIAPLTMCLSSVPENMMKIKATFGLLIEKYQLKMKGGKEIYFLERLEEKDVIYFSACDIVFFKKSFLLTAFGTVFTYGLIIVNLH</sequence>
<evidence type="ECO:0000256" key="1">
    <source>
        <dbReference type="SAM" id="Phobius"/>
    </source>
</evidence>
<feature type="transmembrane region" description="Helical" evidence="1">
    <location>
        <begin position="133"/>
        <end position="151"/>
    </location>
</feature>
<gene>
    <name evidence="2" type="primary">AVEN_41516_1</name>
    <name evidence="2" type="ORF">TNIN_432601</name>
</gene>
<dbReference type="Proteomes" id="UP000886998">
    <property type="component" value="Unassembled WGS sequence"/>
</dbReference>
<organism evidence="2 3">
    <name type="scientific">Trichonephila inaurata madagascariensis</name>
    <dbReference type="NCBI Taxonomy" id="2747483"/>
    <lineage>
        <taxon>Eukaryota</taxon>
        <taxon>Metazoa</taxon>
        <taxon>Ecdysozoa</taxon>
        <taxon>Arthropoda</taxon>
        <taxon>Chelicerata</taxon>
        <taxon>Arachnida</taxon>
        <taxon>Araneae</taxon>
        <taxon>Araneomorphae</taxon>
        <taxon>Entelegynae</taxon>
        <taxon>Araneoidea</taxon>
        <taxon>Nephilidae</taxon>
        <taxon>Trichonephila</taxon>
        <taxon>Trichonephila inaurata</taxon>
    </lineage>
</organism>
<feature type="transmembrane region" description="Helical" evidence="1">
    <location>
        <begin position="23"/>
        <end position="42"/>
    </location>
</feature>